<reference evidence="3 4" key="1">
    <citation type="journal article" date="2019" name="Nat. Med.">
        <title>A library of human gut bacterial isolates paired with longitudinal multiomics data enables mechanistic microbiome research.</title>
        <authorList>
            <person name="Poyet M."/>
            <person name="Groussin M."/>
            <person name="Gibbons S.M."/>
            <person name="Avila-Pacheco J."/>
            <person name="Jiang X."/>
            <person name="Kearney S.M."/>
            <person name="Perrotta A.R."/>
            <person name="Berdy B."/>
            <person name="Zhao S."/>
            <person name="Lieberman T.D."/>
            <person name="Swanson P.K."/>
            <person name="Smith M."/>
            <person name="Roesemann S."/>
            <person name="Alexander J.E."/>
            <person name="Rich S.A."/>
            <person name="Livny J."/>
            <person name="Vlamakis H."/>
            <person name="Clish C."/>
            <person name="Bullock K."/>
            <person name="Deik A."/>
            <person name="Scott J."/>
            <person name="Pierce K.A."/>
            <person name="Xavier R.J."/>
            <person name="Alm E.J."/>
        </authorList>
    </citation>
    <scope>NUCLEOTIDE SEQUENCE [LARGE SCALE GENOMIC DNA]</scope>
    <source>
        <strain evidence="3 4">BIOML-A2</strain>
    </source>
</reference>
<dbReference type="EMBL" id="WNCL01000010">
    <property type="protein sequence ID" value="MTU42935.1"/>
    <property type="molecule type" value="Genomic_DNA"/>
</dbReference>
<comment type="caution">
    <text evidence="3">The sequence shown here is derived from an EMBL/GenBank/DDBJ whole genome shotgun (WGS) entry which is preliminary data.</text>
</comment>
<proteinExistence type="predicted"/>
<sequence length="188" mass="21718">MKKIEIKKFKTAPDLAKMIEEGHKVHAMANGKIQSYERHTPQPEDYSNLDDFMEVAENHINELYNTRQEVDEMLTEVFTVFVRHPELSGTPYITVLELMVFLEEDFRQLTKRYEAASSALAAMEENQYGCDDMDIYVGEHGARTMLDALDRLKKFGQLTNDEEGLESELKEGVANQSPDINWKQPRLN</sequence>
<gene>
    <name evidence="3" type="ORF">GMD42_04740</name>
</gene>
<dbReference type="Proteomes" id="UP000462362">
    <property type="component" value="Unassembled WGS sequence"/>
</dbReference>
<name>A0A6I3S5N1_9BURK</name>
<evidence type="ECO:0000313" key="4">
    <source>
        <dbReference type="Proteomes" id="UP000462362"/>
    </source>
</evidence>
<accession>A0A6I3S5N1</accession>
<protein>
    <submittedName>
        <fullName evidence="3">Uncharacterized protein</fullName>
    </submittedName>
</protein>
<evidence type="ECO:0000313" key="3">
    <source>
        <dbReference type="EMBL" id="MTU42935.1"/>
    </source>
</evidence>
<dbReference type="AlphaFoldDB" id="A0A6I3S5N1"/>
<feature type="region of interest" description="Disordered" evidence="2">
    <location>
        <begin position="166"/>
        <end position="188"/>
    </location>
</feature>
<dbReference type="RefSeq" id="WP_021867348.1">
    <property type="nucleotide sequence ID" value="NZ_CAKVUT010000045.1"/>
</dbReference>
<organism evidence="3 4">
    <name type="scientific">Parasutterella excrementihominis</name>
    <dbReference type="NCBI Taxonomy" id="487175"/>
    <lineage>
        <taxon>Bacteria</taxon>
        <taxon>Pseudomonadati</taxon>
        <taxon>Pseudomonadota</taxon>
        <taxon>Betaproteobacteria</taxon>
        <taxon>Burkholderiales</taxon>
        <taxon>Sutterellaceae</taxon>
        <taxon>Parasutterella</taxon>
    </lineage>
</organism>
<evidence type="ECO:0000256" key="1">
    <source>
        <dbReference type="SAM" id="Coils"/>
    </source>
</evidence>
<feature type="coiled-coil region" evidence="1">
    <location>
        <begin position="99"/>
        <end position="126"/>
    </location>
</feature>
<evidence type="ECO:0000256" key="2">
    <source>
        <dbReference type="SAM" id="MobiDB-lite"/>
    </source>
</evidence>
<keyword evidence="1" id="KW-0175">Coiled coil</keyword>